<dbReference type="AlphaFoldDB" id="A0A2N9FJE6"/>
<feature type="region of interest" description="Disordered" evidence="1">
    <location>
        <begin position="1"/>
        <end position="25"/>
    </location>
</feature>
<proteinExistence type="predicted"/>
<protein>
    <submittedName>
        <fullName evidence="2">Uncharacterized protein</fullName>
    </submittedName>
</protein>
<name>A0A2N9FJE6_FAGSY</name>
<organism evidence="2">
    <name type="scientific">Fagus sylvatica</name>
    <name type="common">Beechnut</name>
    <dbReference type="NCBI Taxonomy" id="28930"/>
    <lineage>
        <taxon>Eukaryota</taxon>
        <taxon>Viridiplantae</taxon>
        <taxon>Streptophyta</taxon>
        <taxon>Embryophyta</taxon>
        <taxon>Tracheophyta</taxon>
        <taxon>Spermatophyta</taxon>
        <taxon>Magnoliopsida</taxon>
        <taxon>eudicotyledons</taxon>
        <taxon>Gunneridae</taxon>
        <taxon>Pentapetalae</taxon>
        <taxon>rosids</taxon>
        <taxon>fabids</taxon>
        <taxon>Fagales</taxon>
        <taxon>Fagaceae</taxon>
        <taxon>Fagus</taxon>
    </lineage>
</organism>
<dbReference type="EMBL" id="OIVN01000890">
    <property type="protein sequence ID" value="SPC87019.1"/>
    <property type="molecule type" value="Genomic_DNA"/>
</dbReference>
<gene>
    <name evidence="2" type="ORF">FSB_LOCUS14901</name>
</gene>
<evidence type="ECO:0000313" key="2">
    <source>
        <dbReference type="EMBL" id="SPC87019.1"/>
    </source>
</evidence>
<sequence length="205" mass="22065">MFGKIRSSSSSVDSLERPPSKILRDDPLSIYGTLSLSREVTLMKLKLGSQLELSSPSEETVQIETDSASSSSCIGVMKVNADCSTKSSKDIVVFPDKEVMAIDTECSSGSVSPGSIDSHSFGSMKQQQDQSVSVLYLFSKFKNSRQQVVSSSCEDVMPIEDGFSASTSSNSSDCHQSNNSMDHQMDQECVSSLALQNVRSELGCA</sequence>
<reference evidence="2" key="1">
    <citation type="submission" date="2018-02" db="EMBL/GenBank/DDBJ databases">
        <authorList>
            <person name="Cohen D.B."/>
            <person name="Kent A.D."/>
        </authorList>
    </citation>
    <scope>NUCLEOTIDE SEQUENCE</scope>
</reference>
<dbReference type="PANTHER" id="PTHR48238">
    <property type="entry name" value="BNACNNG09570D PROTEIN"/>
    <property type="match status" value="1"/>
</dbReference>
<accession>A0A2N9FJE6</accession>
<feature type="compositionally biased region" description="Basic and acidic residues" evidence="1">
    <location>
        <begin position="14"/>
        <end position="25"/>
    </location>
</feature>
<dbReference type="PANTHER" id="PTHR48238:SF1">
    <property type="entry name" value="(RAPE) HYPOTHETICAL PROTEIN"/>
    <property type="match status" value="1"/>
</dbReference>
<evidence type="ECO:0000256" key="1">
    <source>
        <dbReference type="SAM" id="MobiDB-lite"/>
    </source>
</evidence>